<dbReference type="AlphaFoldDB" id="A0A381WQ13"/>
<protein>
    <submittedName>
        <fullName evidence="2">Uncharacterized protein</fullName>
    </submittedName>
</protein>
<organism evidence="2">
    <name type="scientific">marine metagenome</name>
    <dbReference type="NCBI Taxonomy" id="408172"/>
    <lineage>
        <taxon>unclassified sequences</taxon>
        <taxon>metagenomes</taxon>
        <taxon>ecological metagenomes</taxon>
    </lineage>
</organism>
<proteinExistence type="predicted"/>
<feature type="transmembrane region" description="Helical" evidence="1">
    <location>
        <begin position="55"/>
        <end position="72"/>
    </location>
</feature>
<evidence type="ECO:0000313" key="2">
    <source>
        <dbReference type="EMBL" id="SVA54482.1"/>
    </source>
</evidence>
<gene>
    <name evidence="2" type="ORF">METZ01_LOCUS107336</name>
</gene>
<keyword evidence="1" id="KW-1133">Transmembrane helix</keyword>
<name>A0A381WQ13_9ZZZZ</name>
<evidence type="ECO:0000256" key="1">
    <source>
        <dbReference type="SAM" id="Phobius"/>
    </source>
</evidence>
<keyword evidence="1" id="KW-0472">Membrane</keyword>
<keyword evidence="1" id="KW-0812">Transmembrane</keyword>
<reference evidence="2" key="1">
    <citation type="submission" date="2018-05" db="EMBL/GenBank/DDBJ databases">
        <authorList>
            <person name="Lanie J.A."/>
            <person name="Ng W.-L."/>
            <person name="Kazmierczak K.M."/>
            <person name="Andrzejewski T.M."/>
            <person name="Davidsen T.M."/>
            <person name="Wayne K.J."/>
            <person name="Tettelin H."/>
            <person name="Glass J.I."/>
            <person name="Rusch D."/>
            <person name="Podicherti R."/>
            <person name="Tsui H.-C.T."/>
            <person name="Winkler M.E."/>
        </authorList>
    </citation>
    <scope>NUCLEOTIDE SEQUENCE</scope>
</reference>
<accession>A0A381WQ13</accession>
<dbReference type="EMBL" id="UINC01012479">
    <property type="protein sequence ID" value="SVA54482.1"/>
    <property type="molecule type" value="Genomic_DNA"/>
</dbReference>
<sequence>MGMKVLADNIVKRLNKTLIVAILTLSGKAKAYIADRCDWLDCEAMATGTDEGSGFALLIVVVIGVIIFLANSK</sequence>